<dbReference type="InterPro" id="IPR016161">
    <property type="entry name" value="Ald_DH/histidinol_DH"/>
</dbReference>
<evidence type="ECO:0000256" key="6">
    <source>
        <dbReference type="PROSITE-ProRule" id="PRU10007"/>
    </source>
</evidence>
<dbReference type="InterPro" id="IPR012394">
    <property type="entry name" value="Aldehyde_DH_NAD(P)"/>
</dbReference>
<name>A0AAW0DLP8_9AGAR</name>
<evidence type="ECO:0000256" key="2">
    <source>
        <dbReference type="ARBA" id="ARBA00023002"/>
    </source>
</evidence>
<dbReference type="PANTHER" id="PTHR43570">
    <property type="entry name" value="ALDEHYDE DEHYDROGENASE"/>
    <property type="match status" value="1"/>
</dbReference>
<comment type="similarity">
    <text evidence="1 4 7">Belongs to the aldehyde dehydrogenase family.</text>
</comment>
<feature type="active site" evidence="5 6">
    <location>
        <position position="212"/>
    </location>
</feature>
<dbReference type="GO" id="GO:0006081">
    <property type="term" value="P:aldehyde metabolic process"/>
    <property type="evidence" value="ECO:0007669"/>
    <property type="project" value="InterPro"/>
</dbReference>
<dbReference type="FunFam" id="3.40.309.10:FF:000003">
    <property type="entry name" value="Aldehyde dehydrogenase"/>
    <property type="match status" value="1"/>
</dbReference>
<keyword evidence="10" id="KW-1185">Reference proteome</keyword>
<evidence type="ECO:0000259" key="8">
    <source>
        <dbReference type="Pfam" id="PF00171"/>
    </source>
</evidence>
<dbReference type="GO" id="GO:0004029">
    <property type="term" value="F:aldehyde dehydrogenase (NAD+) activity"/>
    <property type="evidence" value="ECO:0007669"/>
    <property type="project" value="TreeGrafter"/>
</dbReference>
<evidence type="ECO:0000256" key="1">
    <source>
        <dbReference type="ARBA" id="ARBA00009986"/>
    </source>
</evidence>
<feature type="active site" evidence="5">
    <location>
        <position position="246"/>
    </location>
</feature>
<accession>A0AAW0DLP8</accession>
<evidence type="ECO:0000313" key="10">
    <source>
        <dbReference type="Proteomes" id="UP001362999"/>
    </source>
</evidence>
<dbReference type="PIRSF" id="PIRSF036492">
    <property type="entry name" value="ALDH"/>
    <property type="match status" value="1"/>
</dbReference>
<gene>
    <name evidence="9" type="ORF">R3P38DRAFT_2850747</name>
</gene>
<evidence type="ECO:0000256" key="5">
    <source>
        <dbReference type="PIRSR" id="PIRSR036492-1"/>
    </source>
</evidence>
<dbReference type="InterPro" id="IPR016162">
    <property type="entry name" value="Ald_DH_N"/>
</dbReference>
<dbReference type="Proteomes" id="UP001362999">
    <property type="component" value="Unassembled WGS sequence"/>
</dbReference>
<keyword evidence="2 4" id="KW-0560">Oxidoreductase</keyword>
<dbReference type="GO" id="GO:0005737">
    <property type="term" value="C:cytoplasm"/>
    <property type="evidence" value="ECO:0007669"/>
    <property type="project" value="TreeGrafter"/>
</dbReference>
<dbReference type="InterPro" id="IPR029510">
    <property type="entry name" value="Ald_DH_CS_GLU"/>
</dbReference>
<proteinExistence type="inferred from homology"/>
<organism evidence="9 10">
    <name type="scientific">Favolaschia claudopus</name>
    <dbReference type="NCBI Taxonomy" id="2862362"/>
    <lineage>
        <taxon>Eukaryota</taxon>
        <taxon>Fungi</taxon>
        <taxon>Dikarya</taxon>
        <taxon>Basidiomycota</taxon>
        <taxon>Agaricomycotina</taxon>
        <taxon>Agaricomycetes</taxon>
        <taxon>Agaricomycetidae</taxon>
        <taxon>Agaricales</taxon>
        <taxon>Marasmiineae</taxon>
        <taxon>Mycenaceae</taxon>
        <taxon>Favolaschia</taxon>
    </lineage>
</organism>
<evidence type="ECO:0000256" key="3">
    <source>
        <dbReference type="ARBA" id="ARBA00023027"/>
    </source>
</evidence>
<reference evidence="9 10" key="1">
    <citation type="journal article" date="2024" name="J Genomics">
        <title>Draft genome sequencing and assembly of Favolaschia claudopus CIRM-BRFM 2984 isolated from oak limbs.</title>
        <authorList>
            <person name="Navarro D."/>
            <person name="Drula E."/>
            <person name="Chaduli D."/>
            <person name="Cazenave R."/>
            <person name="Ahrendt S."/>
            <person name="Wang J."/>
            <person name="Lipzen A."/>
            <person name="Daum C."/>
            <person name="Barry K."/>
            <person name="Grigoriev I.V."/>
            <person name="Favel A."/>
            <person name="Rosso M.N."/>
            <person name="Martin F."/>
        </authorList>
    </citation>
    <scope>NUCLEOTIDE SEQUENCE [LARGE SCALE GENOMIC DNA]</scope>
    <source>
        <strain evidence="9 10">CIRM-BRFM 2984</strain>
    </source>
</reference>
<dbReference type="InterPro" id="IPR016163">
    <property type="entry name" value="Ald_DH_C"/>
</dbReference>
<protein>
    <recommendedName>
        <fullName evidence="4">Aldehyde dehydrogenase</fullName>
    </recommendedName>
</protein>
<dbReference type="PROSITE" id="PS00687">
    <property type="entry name" value="ALDEHYDE_DEHYDR_GLU"/>
    <property type="match status" value="1"/>
</dbReference>
<evidence type="ECO:0000313" key="9">
    <source>
        <dbReference type="EMBL" id="KAK7053523.1"/>
    </source>
</evidence>
<dbReference type="SUPFAM" id="SSF53720">
    <property type="entry name" value="ALDH-like"/>
    <property type="match status" value="1"/>
</dbReference>
<sequence>MSNTPISEIPGIRDTLRASFRKGLTRPLEWRKHQLLQLARMLQENVDVFAEALHKDLGKPKFEAYAYEIGVMIERSVDSAKRVDEWAKPVVVDAQDWQRPMQPTIHKAPVGTVLIIAPWNYPLALTLQPLLGAIAAGCCAVVKPSEIASHFAAALAEKLPKYLDSNAYRVVLGAVPETTKLLELQFFYTGNGRIARIISVAAAQHLTPLTLELGGKSPVLVDPSFDVTIAAKRILGAKMQNGGQLCVSPDYVIVPRTHQDALVSALKNAYAEFYPQGSLVSDSISRIVSPDHHSRLMDLLNRSKSEVVVGGRSEGNKKIELTVFKDVQPEDSLMEGELFGPFLPIVPVDSIDEAINFIRDRDHPLALYAFTDDPKIKQRLIDETLSGAIVFNDVVQQLAFNNLPFGGVGPSGYGRQSSKYTFDTFSYERSGIDVPKEAEPFLAARYPPYNEEKLKIMGATVHIPIPASS</sequence>
<dbReference type="EMBL" id="JAWWNJ010000006">
    <property type="protein sequence ID" value="KAK7053523.1"/>
    <property type="molecule type" value="Genomic_DNA"/>
</dbReference>
<dbReference type="FunFam" id="3.40.605.10:FF:000004">
    <property type="entry name" value="Aldehyde dehydrogenase"/>
    <property type="match status" value="1"/>
</dbReference>
<evidence type="ECO:0000256" key="7">
    <source>
        <dbReference type="RuleBase" id="RU003345"/>
    </source>
</evidence>
<comment type="caution">
    <text evidence="9">The sequence shown here is derived from an EMBL/GenBank/DDBJ whole genome shotgun (WGS) entry which is preliminary data.</text>
</comment>
<dbReference type="Gene3D" id="3.40.309.10">
    <property type="entry name" value="Aldehyde Dehydrogenase, Chain A, domain 2"/>
    <property type="match status" value="1"/>
</dbReference>
<feature type="domain" description="Aldehyde dehydrogenase" evidence="8">
    <location>
        <begin position="25"/>
        <end position="427"/>
    </location>
</feature>
<dbReference type="InterPro" id="IPR015590">
    <property type="entry name" value="Aldehyde_DH_dom"/>
</dbReference>
<keyword evidence="3" id="KW-0520">NAD</keyword>
<dbReference type="PANTHER" id="PTHR43570:SF16">
    <property type="entry name" value="ALDEHYDE DEHYDROGENASE TYPE III, ISOFORM Q"/>
    <property type="match status" value="1"/>
</dbReference>
<dbReference type="Gene3D" id="3.40.605.10">
    <property type="entry name" value="Aldehyde Dehydrogenase, Chain A, domain 1"/>
    <property type="match status" value="1"/>
</dbReference>
<dbReference type="Pfam" id="PF00171">
    <property type="entry name" value="Aldedh"/>
    <property type="match status" value="1"/>
</dbReference>
<evidence type="ECO:0000256" key="4">
    <source>
        <dbReference type="PIRNR" id="PIRNR036492"/>
    </source>
</evidence>
<dbReference type="AlphaFoldDB" id="A0AAW0DLP8"/>